<dbReference type="InterPro" id="IPR015421">
    <property type="entry name" value="PyrdxlP-dep_Trfase_major"/>
</dbReference>
<evidence type="ECO:0000256" key="5">
    <source>
        <dbReference type="RuleBase" id="RU003693"/>
    </source>
</evidence>
<dbReference type="Proteomes" id="UP000523000">
    <property type="component" value="Unassembled WGS sequence"/>
</dbReference>
<reference evidence="7 8" key="1">
    <citation type="submission" date="2020-08" db="EMBL/GenBank/DDBJ databases">
        <title>Sequencing the genomes of 1000 actinobacteria strains.</title>
        <authorList>
            <person name="Klenk H.-P."/>
        </authorList>
    </citation>
    <scope>NUCLEOTIDE SEQUENCE [LARGE SCALE GENOMIC DNA]</scope>
    <source>
        <strain evidence="7 8">DSM 22826</strain>
    </source>
</reference>
<feature type="domain" description="Aminotransferase class I/classII large" evidence="6">
    <location>
        <begin position="3"/>
        <end position="310"/>
    </location>
</feature>
<evidence type="ECO:0000256" key="2">
    <source>
        <dbReference type="ARBA" id="ARBA00022576"/>
    </source>
</evidence>
<dbReference type="Gene3D" id="3.40.640.10">
    <property type="entry name" value="Type I PLP-dependent aspartate aminotransferase-like (Major domain)"/>
    <property type="match status" value="1"/>
</dbReference>
<protein>
    <submittedName>
        <fullName evidence="7">Histidinol-phosphate aminotransferase</fullName>
        <ecNumber evidence="7">2.6.1.9</ecNumber>
    </submittedName>
</protein>
<comment type="caution">
    <text evidence="7">The sequence shown here is derived from an EMBL/GenBank/DDBJ whole genome shotgun (WGS) entry which is preliminary data.</text>
</comment>
<keyword evidence="8" id="KW-1185">Reference proteome</keyword>
<keyword evidence="4 5" id="KW-0663">Pyridoxal phosphate</keyword>
<dbReference type="Gene3D" id="3.90.1150.10">
    <property type="entry name" value="Aspartate Aminotransferase, domain 1"/>
    <property type="match status" value="1"/>
</dbReference>
<dbReference type="PANTHER" id="PTHR43643">
    <property type="entry name" value="HISTIDINOL-PHOSPHATE AMINOTRANSFERASE 2"/>
    <property type="match status" value="1"/>
</dbReference>
<dbReference type="InterPro" id="IPR015424">
    <property type="entry name" value="PyrdxlP-dep_Trfase"/>
</dbReference>
<name>A0A839QHT6_9MICC</name>
<dbReference type="EC" id="2.6.1.9" evidence="7"/>
<gene>
    <name evidence="7" type="ORF">E9229_001631</name>
</gene>
<keyword evidence="3 7" id="KW-0808">Transferase</keyword>
<dbReference type="PROSITE" id="PS00599">
    <property type="entry name" value="AA_TRANSFER_CLASS_2"/>
    <property type="match status" value="1"/>
</dbReference>
<evidence type="ECO:0000259" key="6">
    <source>
        <dbReference type="Pfam" id="PF00155"/>
    </source>
</evidence>
<keyword evidence="2 7" id="KW-0032">Aminotransferase</keyword>
<proteinExistence type="inferred from homology"/>
<evidence type="ECO:0000313" key="7">
    <source>
        <dbReference type="EMBL" id="MBB2995440.1"/>
    </source>
</evidence>
<dbReference type="EMBL" id="JACHVS010000001">
    <property type="protein sequence ID" value="MBB2995440.1"/>
    <property type="molecule type" value="Genomic_DNA"/>
</dbReference>
<evidence type="ECO:0000256" key="4">
    <source>
        <dbReference type="ARBA" id="ARBA00022898"/>
    </source>
</evidence>
<dbReference type="GO" id="GO:0030170">
    <property type="term" value="F:pyridoxal phosphate binding"/>
    <property type="evidence" value="ECO:0007669"/>
    <property type="project" value="InterPro"/>
</dbReference>
<sequence length="348" mass="35493">MGSSNESCIAPSPAAVAAMADAATHANRYPGITGERLAQAIAGTLGLDAGQVVVGGGSLALLGHILSAYAPPGSSVIHAWRSYEAYPILIALAGAESVPVALDGEHYHDLAAMGEAITIGTRVVLVCNPNNPTGTVLEPGEIEAFLEKVPGHVLVVLDEAYREFSSPEAESGRLLERYPNLVILRTFSKAYGLAGARAGYLLAGPGVAANIRAVAPPFGLSSLAEAGALAAWADTEYLAESVSEVVSERDFLLAGLLARGLRIPPSGGNFLWIPAGARSLDLESSCVAHGVSVRAFPGSGVRVTISVRDASNAVLAAIDALRPQLPGGQAELSAVPAANHDHSTGGAS</sequence>
<comment type="cofactor">
    <cofactor evidence="1 5">
        <name>pyridoxal 5'-phosphate</name>
        <dbReference type="ChEBI" id="CHEBI:597326"/>
    </cofactor>
</comment>
<dbReference type="InterPro" id="IPR001917">
    <property type="entry name" value="Aminotrans_II_pyridoxalP_BS"/>
</dbReference>
<dbReference type="CDD" id="cd00609">
    <property type="entry name" value="AAT_like"/>
    <property type="match status" value="1"/>
</dbReference>
<dbReference type="InterPro" id="IPR004839">
    <property type="entry name" value="Aminotransferase_I/II_large"/>
</dbReference>
<dbReference type="InterPro" id="IPR050106">
    <property type="entry name" value="HistidinolP_aminotransfase"/>
</dbReference>
<dbReference type="PANTHER" id="PTHR43643:SF3">
    <property type="entry name" value="HISTIDINOL-PHOSPHATE AMINOTRANSFERASE"/>
    <property type="match status" value="1"/>
</dbReference>
<dbReference type="RefSeq" id="WP_221184407.1">
    <property type="nucleotide sequence ID" value="NZ_BAABGK010000098.1"/>
</dbReference>
<evidence type="ECO:0000256" key="3">
    <source>
        <dbReference type="ARBA" id="ARBA00022679"/>
    </source>
</evidence>
<comment type="similarity">
    <text evidence="5">Belongs to the class-II pyridoxal-phosphate-dependent aminotransferase family.</text>
</comment>
<evidence type="ECO:0000256" key="1">
    <source>
        <dbReference type="ARBA" id="ARBA00001933"/>
    </source>
</evidence>
<organism evidence="7 8">
    <name type="scientific">Paeniglutamicibacter cryotolerans</name>
    <dbReference type="NCBI Taxonomy" id="670079"/>
    <lineage>
        <taxon>Bacteria</taxon>
        <taxon>Bacillati</taxon>
        <taxon>Actinomycetota</taxon>
        <taxon>Actinomycetes</taxon>
        <taxon>Micrococcales</taxon>
        <taxon>Micrococcaceae</taxon>
        <taxon>Paeniglutamicibacter</taxon>
    </lineage>
</organism>
<dbReference type="AlphaFoldDB" id="A0A839QHT6"/>
<dbReference type="GO" id="GO:0004400">
    <property type="term" value="F:histidinol-phosphate transaminase activity"/>
    <property type="evidence" value="ECO:0007669"/>
    <property type="project" value="UniProtKB-EC"/>
</dbReference>
<accession>A0A839QHT6</accession>
<dbReference type="Pfam" id="PF00155">
    <property type="entry name" value="Aminotran_1_2"/>
    <property type="match status" value="1"/>
</dbReference>
<dbReference type="SUPFAM" id="SSF53383">
    <property type="entry name" value="PLP-dependent transferases"/>
    <property type="match status" value="1"/>
</dbReference>
<evidence type="ECO:0000313" key="8">
    <source>
        <dbReference type="Proteomes" id="UP000523000"/>
    </source>
</evidence>
<dbReference type="InterPro" id="IPR015422">
    <property type="entry name" value="PyrdxlP-dep_Trfase_small"/>
</dbReference>